<dbReference type="EMBL" id="JADKCH010000003">
    <property type="protein sequence ID" value="MBK8572090.1"/>
    <property type="molecule type" value="Genomic_DNA"/>
</dbReference>
<dbReference type="Pfam" id="PF00132">
    <property type="entry name" value="Hexapep"/>
    <property type="match status" value="1"/>
</dbReference>
<dbReference type="PANTHER" id="PTHR13061:SF29">
    <property type="entry name" value="GAMMA CARBONIC ANHYDRASE-LIKE 1, MITOCHONDRIAL-RELATED"/>
    <property type="match status" value="1"/>
</dbReference>
<dbReference type="PANTHER" id="PTHR13061">
    <property type="entry name" value="DYNACTIN SUBUNIT P25"/>
    <property type="match status" value="1"/>
</dbReference>
<comment type="caution">
    <text evidence="1">The sequence shown here is derived from an EMBL/GenBank/DDBJ whole genome shotgun (WGS) entry which is preliminary data.</text>
</comment>
<evidence type="ECO:0000313" key="2">
    <source>
        <dbReference type="Proteomes" id="UP000709959"/>
    </source>
</evidence>
<dbReference type="InterPro" id="IPR001451">
    <property type="entry name" value="Hexapep"/>
</dbReference>
<reference evidence="1 2" key="1">
    <citation type="submission" date="2020-10" db="EMBL/GenBank/DDBJ databases">
        <title>Connecting structure to function with the recovery of over 1000 high-quality activated sludge metagenome-assembled genomes encoding full-length rRNA genes using long-read sequencing.</title>
        <authorList>
            <person name="Singleton C.M."/>
            <person name="Petriglieri F."/>
            <person name="Kristensen J.M."/>
            <person name="Kirkegaard R.H."/>
            <person name="Michaelsen T.Y."/>
            <person name="Andersen M.H."/>
            <person name="Karst S.M."/>
            <person name="Dueholm M.S."/>
            <person name="Nielsen P.H."/>
            <person name="Albertsen M."/>
        </authorList>
    </citation>
    <scope>NUCLEOTIDE SEQUENCE [LARGE SCALE GENOMIC DNA]</scope>
    <source>
        <strain evidence="1">OdNE_18-Q3-R46-58_MAXAC.008</strain>
    </source>
</reference>
<name>A0A936K6E7_9BACT</name>
<dbReference type="InterPro" id="IPR011004">
    <property type="entry name" value="Trimer_LpxA-like_sf"/>
</dbReference>
<organism evidence="1 2">
    <name type="scientific">Candidatus Geothrix odensensis</name>
    <dbReference type="NCBI Taxonomy" id="2954440"/>
    <lineage>
        <taxon>Bacteria</taxon>
        <taxon>Pseudomonadati</taxon>
        <taxon>Acidobacteriota</taxon>
        <taxon>Holophagae</taxon>
        <taxon>Holophagales</taxon>
        <taxon>Holophagaceae</taxon>
        <taxon>Geothrix</taxon>
    </lineage>
</organism>
<dbReference type="InterPro" id="IPR047324">
    <property type="entry name" value="LbH_gamma_CA-like"/>
</dbReference>
<dbReference type="AlphaFoldDB" id="A0A936K6E7"/>
<dbReference type="SUPFAM" id="SSF51161">
    <property type="entry name" value="Trimeric LpxA-like enzymes"/>
    <property type="match status" value="1"/>
</dbReference>
<dbReference type="Gene3D" id="2.160.10.10">
    <property type="entry name" value="Hexapeptide repeat proteins"/>
    <property type="match status" value="1"/>
</dbReference>
<dbReference type="CDD" id="cd04645">
    <property type="entry name" value="LbH_gamma_CA_like"/>
    <property type="match status" value="1"/>
</dbReference>
<evidence type="ECO:0000313" key="1">
    <source>
        <dbReference type="EMBL" id="MBK8572090.1"/>
    </source>
</evidence>
<dbReference type="Proteomes" id="UP000709959">
    <property type="component" value="Unassembled WGS sequence"/>
</dbReference>
<gene>
    <name evidence="1" type="ORF">IPN91_05460</name>
</gene>
<protein>
    <submittedName>
        <fullName evidence="1">Gamma carbonic anhydrase family protein</fullName>
    </submittedName>
</protein>
<sequence>MIRPFQGMVPKLGSRVFIPDSALVLGDVNIGDDASIWFNCVLRGDVNWIRIGARTNIQDGCCLHVTNGKWPLLIEAEVSIAHHVMLHGCTIRQNALIGMSTTIMDGAEIGEGCLVAAGSLVREGFQAPPHSLVAGWPAVVKGPLSEEQRQLVGSVWTRYVRYKEAYFADGWPIAEAPKIDAPRPGFAEGHPYP</sequence>
<proteinExistence type="predicted"/>
<accession>A0A936K6E7</accession>
<dbReference type="InterPro" id="IPR050484">
    <property type="entry name" value="Transf_Hexapept/Carb_Anhydrase"/>
</dbReference>